<proteinExistence type="predicted"/>
<protein>
    <recommendedName>
        <fullName evidence="1">FAS1 domain-containing protein</fullName>
    </recommendedName>
</protein>
<dbReference type="SMART" id="SM00554">
    <property type="entry name" value="FAS1"/>
    <property type="match status" value="1"/>
</dbReference>
<dbReference type="Proteomes" id="UP000053246">
    <property type="component" value="Unassembled WGS sequence"/>
</dbReference>
<comment type="caution">
    <text evidence="2">The sequence shown here is derived from an EMBL/GenBank/DDBJ whole genome shotgun (WGS) entry which is preliminary data.</text>
</comment>
<evidence type="ECO:0000313" key="2">
    <source>
        <dbReference type="EMBL" id="KUJ45107.1"/>
    </source>
</evidence>
<dbReference type="EMBL" id="LMWI01000002">
    <property type="protein sequence ID" value="KUJ45107.1"/>
    <property type="molecule type" value="Genomic_DNA"/>
</dbReference>
<reference evidence="2 3" key="1">
    <citation type="submission" date="2015-10" db="EMBL/GenBank/DDBJ databases">
        <authorList>
            <person name="Ju K.-S."/>
            <person name="Doroghazi J.R."/>
            <person name="Metcalf W.W."/>
        </authorList>
    </citation>
    <scope>NUCLEOTIDE SEQUENCE [LARGE SCALE GENOMIC DNA]</scope>
    <source>
        <strain evidence="2 3">NRRL B-24793</strain>
    </source>
</reference>
<accession>A0A9X0I1N2</accession>
<name>A0A9X0I1N2_9ACTN</name>
<dbReference type="RefSeq" id="WP_043721225.1">
    <property type="nucleotide sequence ID" value="NZ_LMWI01000002.1"/>
</dbReference>
<dbReference type="InterPro" id="IPR036378">
    <property type="entry name" value="FAS1_dom_sf"/>
</dbReference>
<dbReference type="InterPro" id="IPR050904">
    <property type="entry name" value="Adhesion/Biosynth-related"/>
</dbReference>
<sequence>MALAALLAVTACSDGGKDGETARGDNGITPVAVSVTGPLCAELPAGTEPGNPDSLTGMPAHEALQWIPVLTTFEAAVRATGLGGELTGVTVLAPTDDAFAEKFSRTNLDELLLHDTDELRELLREHLVTGPMSVSEMVAAGTVKTLAEGELTITGQDSGARFGTQAETVCADYRAVNTRIHVIDHVLGSLPTTAGGEDDHPYH</sequence>
<dbReference type="PROSITE" id="PS50213">
    <property type="entry name" value="FAS1"/>
    <property type="match status" value="1"/>
</dbReference>
<dbReference type="AlphaFoldDB" id="A0A9X0I1N2"/>
<keyword evidence="3" id="KW-1185">Reference proteome</keyword>
<feature type="domain" description="FAS1" evidence="1">
    <location>
        <begin position="57"/>
        <end position="187"/>
    </location>
</feature>
<dbReference type="SUPFAM" id="SSF82153">
    <property type="entry name" value="FAS1 domain"/>
    <property type="match status" value="1"/>
</dbReference>
<organism evidence="2 3">
    <name type="scientific">Micromonospora maris</name>
    <dbReference type="NCBI Taxonomy" id="1003110"/>
    <lineage>
        <taxon>Bacteria</taxon>
        <taxon>Bacillati</taxon>
        <taxon>Actinomycetota</taxon>
        <taxon>Actinomycetes</taxon>
        <taxon>Micromonosporales</taxon>
        <taxon>Micromonosporaceae</taxon>
        <taxon>Micromonospora</taxon>
    </lineage>
</organism>
<dbReference type="InterPro" id="IPR000782">
    <property type="entry name" value="FAS1_domain"/>
</dbReference>
<gene>
    <name evidence="2" type="ORF">ADL17_18510</name>
</gene>
<dbReference type="Gene3D" id="2.30.180.10">
    <property type="entry name" value="FAS1 domain"/>
    <property type="match status" value="1"/>
</dbReference>
<dbReference type="PANTHER" id="PTHR10900">
    <property type="entry name" value="PERIOSTIN-RELATED"/>
    <property type="match status" value="1"/>
</dbReference>
<dbReference type="PANTHER" id="PTHR10900:SF77">
    <property type="entry name" value="FI19380P1"/>
    <property type="match status" value="1"/>
</dbReference>
<evidence type="ECO:0000259" key="1">
    <source>
        <dbReference type="PROSITE" id="PS50213"/>
    </source>
</evidence>
<dbReference type="Pfam" id="PF02469">
    <property type="entry name" value="Fasciclin"/>
    <property type="match status" value="1"/>
</dbReference>
<evidence type="ECO:0000313" key="3">
    <source>
        <dbReference type="Proteomes" id="UP000053246"/>
    </source>
</evidence>